<dbReference type="EMBL" id="AP022871">
    <property type="protein sequence ID" value="BCB90648.1"/>
    <property type="molecule type" value="Genomic_DNA"/>
</dbReference>
<dbReference type="Pfam" id="PF06276">
    <property type="entry name" value="FhuF"/>
    <property type="match status" value="1"/>
</dbReference>
<feature type="domain" description="Aerobactin siderophore biosynthesis IucA/IucC-like C-terminal" evidence="3">
    <location>
        <begin position="4"/>
        <end position="90"/>
    </location>
</feature>
<evidence type="ECO:0000313" key="5">
    <source>
        <dbReference type="Proteomes" id="UP000503011"/>
    </source>
</evidence>
<dbReference type="InterPro" id="IPR037455">
    <property type="entry name" value="LucA/IucC-like"/>
</dbReference>
<sequence length="104" mass="11307">MIGTDDLDTTRAKLGYTAFQAHLGELVIALRRHGLDEPAAWRAVRDVVDETYEPLRADPATACAAAADHAAFTAPRVPHKALVRMRLRAGGDVYVPVRNPLHAP</sequence>
<keyword evidence="5" id="KW-1185">Reference proteome</keyword>
<evidence type="ECO:0000313" key="4">
    <source>
        <dbReference type="EMBL" id="BCB90648.1"/>
    </source>
</evidence>
<dbReference type="KEGG" id="psuu:Psuf_079610"/>
<dbReference type="Proteomes" id="UP000503011">
    <property type="component" value="Chromosome"/>
</dbReference>
<name>A0A6F8YXH9_9ACTN</name>
<evidence type="ECO:0000259" key="3">
    <source>
        <dbReference type="Pfam" id="PF06276"/>
    </source>
</evidence>
<comment type="pathway">
    <text evidence="1">Siderophore biosynthesis.</text>
</comment>
<evidence type="ECO:0000256" key="2">
    <source>
        <dbReference type="ARBA" id="ARBA00007832"/>
    </source>
</evidence>
<comment type="similarity">
    <text evidence="2">Belongs to the IucA/IucC family.</text>
</comment>
<dbReference type="PANTHER" id="PTHR34384">
    <property type="entry name" value="L-2,3-DIAMINOPROPANOATE--CITRATE LIGASE"/>
    <property type="match status" value="1"/>
</dbReference>
<reference evidence="4 5" key="1">
    <citation type="submission" date="2020-03" db="EMBL/GenBank/DDBJ databases">
        <title>Whole genome shotgun sequence of Phytohabitans suffuscus NBRC 105367.</title>
        <authorList>
            <person name="Komaki H."/>
            <person name="Tamura T."/>
        </authorList>
    </citation>
    <scope>NUCLEOTIDE SEQUENCE [LARGE SCALE GENOMIC DNA]</scope>
    <source>
        <strain evidence="4 5">NBRC 105367</strain>
    </source>
</reference>
<evidence type="ECO:0000256" key="1">
    <source>
        <dbReference type="ARBA" id="ARBA00004924"/>
    </source>
</evidence>
<dbReference type="Gene3D" id="1.10.510.40">
    <property type="match status" value="1"/>
</dbReference>
<dbReference type="GO" id="GO:0019290">
    <property type="term" value="P:siderophore biosynthetic process"/>
    <property type="evidence" value="ECO:0007669"/>
    <property type="project" value="InterPro"/>
</dbReference>
<gene>
    <name evidence="4" type="ORF">Psuf_079610</name>
</gene>
<dbReference type="InterPro" id="IPR022770">
    <property type="entry name" value="IucA/IucC-like_C"/>
</dbReference>
<reference evidence="4 5" key="2">
    <citation type="submission" date="2020-03" db="EMBL/GenBank/DDBJ databases">
        <authorList>
            <person name="Ichikawa N."/>
            <person name="Kimura A."/>
            <person name="Kitahashi Y."/>
            <person name="Uohara A."/>
        </authorList>
    </citation>
    <scope>NUCLEOTIDE SEQUENCE [LARGE SCALE GENOMIC DNA]</scope>
    <source>
        <strain evidence="4 5">NBRC 105367</strain>
    </source>
</reference>
<proteinExistence type="inferred from homology"/>
<dbReference type="RefSeq" id="WP_269476362.1">
    <property type="nucleotide sequence ID" value="NZ_AP022871.1"/>
</dbReference>
<accession>A0A6F8YXH9</accession>
<dbReference type="GO" id="GO:0003824">
    <property type="term" value="F:catalytic activity"/>
    <property type="evidence" value="ECO:0007669"/>
    <property type="project" value="UniProtKB-ARBA"/>
</dbReference>
<protein>
    <recommendedName>
        <fullName evidence="3">Aerobactin siderophore biosynthesis IucA/IucC-like C-terminal domain-containing protein</fullName>
    </recommendedName>
</protein>
<dbReference type="PANTHER" id="PTHR34384:SF5">
    <property type="entry name" value="L-2,3-DIAMINOPROPANOATE--CITRATE LIGASE"/>
    <property type="match status" value="1"/>
</dbReference>
<organism evidence="4 5">
    <name type="scientific">Phytohabitans suffuscus</name>
    <dbReference type="NCBI Taxonomy" id="624315"/>
    <lineage>
        <taxon>Bacteria</taxon>
        <taxon>Bacillati</taxon>
        <taxon>Actinomycetota</taxon>
        <taxon>Actinomycetes</taxon>
        <taxon>Micromonosporales</taxon>
        <taxon>Micromonosporaceae</taxon>
    </lineage>
</organism>
<dbReference type="AlphaFoldDB" id="A0A6F8YXH9"/>